<dbReference type="PANTHER" id="PTHR30629:SF2">
    <property type="entry name" value="PROPHAGE INTEGRASE INTS-RELATED"/>
    <property type="match status" value="1"/>
</dbReference>
<keyword evidence="4" id="KW-0233">DNA recombination</keyword>
<organism evidence="6 7">
    <name type="scientific">Escherichia coli 97.0246</name>
    <dbReference type="NCBI Taxonomy" id="869670"/>
    <lineage>
        <taxon>Bacteria</taxon>
        <taxon>Pseudomonadati</taxon>
        <taxon>Pseudomonadota</taxon>
        <taxon>Gammaproteobacteria</taxon>
        <taxon>Enterobacterales</taxon>
        <taxon>Enterobacteriaceae</taxon>
        <taxon>Escherichia</taxon>
    </lineage>
</organism>
<sequence>MPLNDMQIRRAKPEAKAYTLGDGQGLSLLVEPNGSKSWRFRYRYAGKPKMISLGVYPTITLADARSRRDEARKLVAEGKNPSEVRKEQKLALQTESENAFEKIAREWHQQKSTKWSAGYASDIMEAFKNDIFPYVGTRPVGEIKPLELLNVLRKIEKRGALEKMRKVRQRCSEVFRYAIATGRAEFNPAADLSSALNVHQSNHFPFLKANEIPDFLRALNGYTGSRLVLIATKLLMITGVRTIELRAALWSEFDLDNAIWEIPAERMKMRRSHLVPLSTQALDLLNELKMMTGKYSYVFPGRNDPNKPMSEASINQVIKRIGYGGKLTGHGFRHSLSTILHEKGYDSAWIEIQLAHIDKNNIRGTYNHAQYIDKRRDMMQWYSDYIFIKENVNE</sequence>
<dbReference type="AlphaFoldDB" id="A0A8E0KTD4"/>
<dbReference type="InterPro" id="IPR038488">
    <property type="entry name" value="Integrase_DNA-bd_sf"/>
</dbReference>
<evidence type="ECO:0000256" key="1">
    <source>
        <dbReference type="ARBA" id="ARBA00008857"/>
    </source>
</evidence>
<gene>
    <name evidence="6" type="ORF">EC970246_0284</name>
</gene>
<dbReference type="PROSITE" id="PS51898">
    <property type="entry name" value="TYR_RECOMBINASE"/>
    <property type="match status" value="1"/>
</dbReference>
<evidence type="ECO:0000259" key="5">
    <source>
        <dbReference type="PROSITE" id="PS51898"/>
    </source>
</evidence>
<dbReference type="InterPro" id="IPR050808">
    <property type="entry name" value="Phage_Integrase"/>
</dbReference>
<accession>A0A8E0KTD4</accession>
<protein>
    <submittedName>
        <fullName evidence="6">Site-specific recombinase, phage integrase family</fullName>
    </submittedName>
</protein>
<dbReference type="SUPFAM" id="SSF56349">
    <property type="entry name" value="DNA breaking-rejoining enzymes"/>
    <property type="match status" value="1"/>
</dbReference>
<comment type="caution">
    <text evidence="6">The sequence shown here is derived from an EMBL/GenBank/DDBJ whole genome shotgun (WGS) entry which is preliminary data.</text>
</comment>
<reference evidence="6 7" key="1">
    <citation type="submission" date="2011-12" db="EMBL/GenBank/DDBJ databases">
        <authorList>
            <person name="Brinkac L."/>
            <person name="Radune D."/>
            <person name="Sanka R."/>
            <person name="Selengut J."/>
            <person name="DebRoy C."/>
            <person name="Feng P."/>
            <person name="Fratamico P.M."/>
            <person name="Kapur V."/>
            <person name="Kariyawasam S."/>
            <person name="Losada L."/>
            <person name="Nierman W.C."/>
            <person name="Nelson K."/>
        </authorList>
    </citation>
    <scope>NUCLEOTIDE SEQUENCE [LARGE SCALE GENOMIC DNA]</scope>
    <source>
        <strain evidence="6 7">97.0246</strain>
    </source>
</reference>
<name>A0A8E0KTD4_ECOLX</name>
<dbReference type="InterPro" id="IPR011010">
    <property type="entry name" value="DNA_brk_join_enz"/>
</dbReference>
<evidence type="ECO:0000256" key="4">
    <source>
        <dbReference type="ARBA" id="ARBA00023172"/>
    </source>
</evidence>
<dbReference type="EMBL" id="AEZJ02000036">
    <property type="protein sequence ID" value="EIG91355.1"/>
    <property type="molecule type" value="Genomic_DNA"/>
</dbReference>
<dbReference type="Pfam" id="PF13356">
    <property type="entry name" value="Arm-DNA-bind_3"/>
    <property type="match status" value="1"/>
</dbReference>
<comment type="similarity">
    <text evidence="1">Belongs to the 'phage' integrase family.</text>
</comment>
<dbReference type="CDD" id="cd00801">
    <property type="entry name" value="INT_P4_C"/>
    <property type="match status" value="1"/>
</dbReference>
<dbReference type="InterPro" id="IPR013762">
    <property type="entry name" value="Integrase-like_cat_sf"/>
</dbReference>
<dbReference type="Pfam" id="PF00589">
    <property type="entry name" value="Phage_integrase"/>
    <property type="match status" value="1"/>
</dbReference>
<evidence type="ECO:0000256" key="2">
    <source>
        <dbReference type="ARBA" id="ARBA00022908"/>
    </source>
</evidence>
<dbReference type="RefSeq" id="WP_001130497.1">
    <property type="nucleotide sequence ID" value="NZ_AEZJ02000036.1"/>
</dbReference>
<dbReference type="Pfam" id="PF22022">
    <property type="entry name" value="Phage_int_M"/>
    <property type="match status" value="1"/>
</dbReference>
<dbReference type="GO" id="GO:0006310">
    <property type="term" value="P:DNA recombination"/>
    <property type="evidence" value="ECO:0007669"/>
    <property type="project" value="UniProtKB-KW"/>
</dbReference>
<dbReference type="Proteomes" id="UP000004454">
    <property type="component" value="Unassembled WGS sequence"/>
</dbReference>
<dbReference type="GO" id="GO:0015074">
    <property type="term" value="P:DNA integration"/>
    <property type="evidence" value="ECO:0007669"/>
    <property type="project" value="UniProtKB-KW"/>
</dbReference>
<dbReference type="InterPro" id="IPR002104">
    <property type="entry name" value="Integrase_catalytic"/>
</dbReference>
<dbReference type="Gene3D" id="1.10.443.10">
    <property type="entry name" value="Intergrase catalytic core"/>
    <property type="match status" value="1"/>
</dbReference>
<dbReference type="InterPro" id="IPR010998">
    <property type="entry name" value="Integrase_recombinase_N"/>
</dbReference>
<keyword evidence="2" id="KW-0229">DNA integration</keyword>
<dbReference type="GO" id="GO:0003677">
    <property type="term" value="F:DNA binding"/>
    <property type="evidence" value="ECO:0007669"/>
    <property type="project" value="UniProtKB-KW"/>
</dbReference>
<evidence type="ECO:0000256" key="3">
    <source>
        <dbReference type="ARBA" id="ARBA00023125"/>
    </source>
</evidence>
<dbReference type="Gene3D" id="3.30.160.390">
    <property type="entry name" value="Integrase, DNA-binding domain"/>
    <property type="match status" value="1"/>
</dbReference>
<proteinExistence type="inferred from homology"/>
<keyword evidence="3" id="KW-0238">DNA-binding</keyword>
<dbReference type="InterPro" id="IPR053876">
    <property type="entry name" value="Phage_int_M"/>
</dbReference>
<evidence type="ECO:0000313" key="7">
    <source>
        <dbReference type="Proteomes" id="UP000004454"/>
    </source>
</evidence>
<dbReference type="InterPro" id="IPR025166">
    <property type="entry name" value="Integrase_DNA_bind_dom"/>
</dbReference>
<evidence type="ECO:0000313" key="6">
    <source>
        <dbReference type="EMBL" id="EIG91355.1"/>
    </source>
</evidence>
<dbReference type="PANTHER" id="PTHR30629">
    <property type="entry name" value="PROPHAGE INTEGRASE"/>
    <property type="match status" value="1"/>
</dbReference>
<feature type="domain" description="Tyr recombinase" evidence="5">
    <location>
        <begin position="202"/>
        <end position="379"/>
    </location>
</feature>
<dbReference type="Gene3D" id="1.10.150.130">
    <property type="match status" value="1"/>
</dbReference>